<reference evidence="1" key="1">
    <citation type="journal article" date="2015" name="Nature">
        <title>Complex archaea that bridge the gap between prokaryotes and eukaryotes.</title>
        <authorList>
            <person name="Spang A."/>
            <person name="Saw J.H."/>
            <person name="Jorgensen S.L."/>
            <person name="Zaremba-Niedzwiedzka K."/>
            <person name="Martijn J."/>
            <person name="Lind A.E."/>
            <person name="van Eijk R."/>
            <person name="Schleper C."/>
            <person name="Guy L."/>
            <person name="Ettema T.J."/>
        </authorList>
    </citation>
    <scope>NUCLEOTIDE SEQUENCE</scope>
</reference>
<evidence type="ECO:0000313" key="1">
    <source>
        <dbReference type="EMBL" id="KKL74312.1"/>
    </source>
</evidence>
<dbReference type="EMBL" id="LAZR01024698">
    <property type="protein sequence ID" value="KKL74312.1"/>
    <property type="molecule type" value="Genomic_DNA"/>
</dbReference>
<accession>A0A0F9HGU0</accession>
<name>A0A0F9HGU0_9ZZZZ</name>
<dbReference type="AlphaFoldDB" id="A0A0F9HGU0"/>
<organism evidence="1">
    <name type="scientific">marine sediment metagenome</name>
    <dbReference type="NCBI Taxonomy" id="412755"/>
    <lineage>
        <taxon>unclassified sequences</taxon>
        <taxon>metagenomes</taxon>
        <taxon>ecological metagenomes</taxon>
    </lineage>
</organism>
<comment type="caution">
    <text evidence="1">The sequence shown here is derived from an EMBL/GenBank/DDBJ whole genome shotgun (WGS) entry which is preliminary data.</text>
</comment>
<sequence length="76" mass="8529">MANKDFQVPIKGYSTKIQPDKQPYLTTGYISNMYPIGTILQWLRLIQRPGTDKVYSQQIGGDTVPIVILLSVTTVD</sequence>
<gene>
    <name evidence="1" type="ORF">LCGC14_2066140</name>
</gene>
<proteinExistence type="predicted"/>
<protein>
    <submittedName>
        <fullName evidence="1">Uncharacterized protein</fullName>
    </submittedName>
</protein>